<gene>
    <name evidence="1" type="ORF">A2758_01860</name>
</gene>
<comment type="caution">
    <text evidence="1">The sequence shown here is derived from an EMBL/GenBank/DDBJ whole genome shotgun (WGS) entry which is preliminary data.</text>
</comment>
<proteinExistence type="predicted"/>
<evidence type="ECO:0000313" key="1">
    <source>
        <dbReference type="EMBL" id="OHA91198.1"/>
    </source>
</evidence>
<dbReference type="Proteomes" id="UP000178612">
    <property type="component" value="Unassembled WGS sequence"/>
</dbReference>
<organism evidence="1 2">
    <name type="scientific">Candidatus Zambryskibacteria bacterium RIFCSPHIGHO2_01_FULL_49_18</name>
    <dbReference type="NCBI Taxonomy" id="1802740"/>
    <lineage>
        <taxon>Bacteria</taxon>
        <taxon>Candidatus Zambryskiibacteriota</taxon>
    </lineage>
</organism>
<dbReference type="EMBL" id="MHVJ01000013">
    <property type="protein sequence ID" value="OHA91198.1"/>
    <property type="molecule type" value="Genomic_DNA"/>
</dbReference>
<sequence>MKYAGIASGSTFRAHVFRRHSMKSLLSFVVIAVVLATAACCGYYSTRVNLDGYSDKLLVYTIYRYDVTRGGKIVTGNIQWKAVMNPNPDKDECNASTVSFSLARACGMSITNGSAANIEEAKRIILEHFEQFKANNALMKRPKTAS</sequence>
<dbReference type="AlphaFoldDB" id="A0A1G2T2G4"/>
<name>A0A1G2T2G4_9BACT</name>
<accession>A0A1G2T2G4</accession>
<evidence type="ECO:0000313" key="2">
    <source>
        <dbReference type="Proteomes" id="UP000178612"/>
    </source>
</evidence>
<reference evidence="1 2" key="1">
    <citation type="journal article" date="2016" name="Nat. Commun.">
        <title>Thousands of microbial genomes shed light on interconnected biogeochemical processes in an aquifer system.</title>
        <authorList>
            <person name="Anantharaman K."/>
            <person name="Brown C.T."/>
            <person name="Hug L.A."/>
            <person name="Sharon I."/>
            <person name="Castelle C.J."/>
            <person name="Probst A.J."/>
            <person name="Thomas B.C."/>
            <person name="Singh A."/>
            <person name="Wilkins M.J."/>
            <person name="Karaoz U."/>
            <person name="Brodie E.L."/>
            <person name="Williams K.H."/>
            <person name="Hubbard S.S."/>
            <person name="Banfield J.F."/>
        </authorList>
    </citation>
    <scope>NUCLEOTIDE SEQUENCE [LARGE SCALE GENOMIC DNA]</scope>
</reference>
<protein>
    <submittedName>
        <fullName evidence="1">Uncharacterized protein</fullName>
    </submittedName>
</protein>